<feature type="compositionally biased region" description="Polar residues" evidence="1">
    <location>
        <begin position="56"/>
        <end position="69"/>
    </location>
</feature>
<sequence length="83" mass="9305">VDLLKNKTLLLDITAQLTEGVVNGKKIRIRGAEKPREKLAAKTHSRHTQEPHSESMNDGASQQGQYKNRLSQEELKALKSRKG</sequence>
<reference evidence="2 3" key="1">
    <citation type="submission" date="2024-05" db="EMBL/GenBank/DDBJ databases">
        <title>Genome sequencing and assembly of Indian major carp, Cirrhinus mrigala (Hamilton, 1822).</title>
        <authorList>
            <person name="Mohindra V."/>
            <person name="Chowdhury L.M."/>
            <person name="Lal K."/>
            <person name="Jena J.K."/>
        </authorList>
    </citation>
    <scope>NUCLEOTIDE SEQUENCE [LARGE SCALE GENOMIC DNA]</scope>
    <source>
        <strain evidence="2">CM1030</strain>
        <tissue evidence="2">Blood</tissue>
    </source>
</reference>
<protein>
    <submittedName>
        <fullName evidence="2">Uncharacterized protein</fullName>
    </submittedName>
</protein>
<evidence type="ECO:0000313" key="3">
    <source>
        <dbReference type="Proteomes" id="UP001529510"/>
    </source>
</evidence>
<dbReference type="AlphaFoldDB" id="A0ABD0R3M1"/>
<feature type="compositionally biased region" description="Basic and acidic residues" evidence="1">
    <location>
        <begin position="30"/>
        <end position="40"/>
    </location>
</feature>
<feature type="non-terminal residue" evidence="2">
    <location>
        <position position="83"/>
    </location>
</feature>
<accession>A0ABD0R3M1</accession>
<organism evidence="2 3">
    <name type="scientific">Cirrhinus mrigala</name>
    <name type="common">Mrigala</name>
    <dbReference type="NCBI Taxonomy" id="683832"/>
    <lineage>
        <taxon>Eukaryota</taxon>
        <taxon>Metazoa</taxon>
        <taxon>Chordata</taxon>
        <taxon>Craniata</taxon>
        <taxon>Vertebrata</taxon>
        <taxon>Euteleostomi</taxon>
        <taxon>Actinopterygii</taxon>
        <taxon>Neopterygii</taxon>
        <taxon>Teleostei</taxon>
        <taxon>Ostariophysi</taxon>
        <taxon>Cypriniformes</taxon>
        <taxon>Cyprinidae</taxon>
        <taxon>Labeoninae</taxon>
        <taxon>Labeonini</taxon>
        <taxon>Cirrhinus</taxon>
    </lineage>
</organism>
<dbReference type="Proteomes" id="UP001529510">
    <property type="component" value="Unassembled WGS sequence"/>
</dbReference>
<feature type="region of interest" description="Disordered" evidence="1">
    <location>
        <begin position="28"/>
        <end position="83"/>
    </location>
</feature>
<proteinExistence type="predicted"/>
<evidence type="ECO:0000256" key="1">
    <source>
        <dbReference type="SAM" id="MobiDB-lite"/>
    </source>
</evidence>
<comment type="caution">
    <text evidence="2">The sequence shown here is derived from an EMBL/GenBank/DDBJ whole genome shotgun (WGS) entry which is preliminary data.</text>
</comment>
<feature type="non-terminal residue" evidence="2">
    <location>
        <position position="1"/>
    </location>
</feature>
<name>A0ABD0R3M1_CIRMR</name>
<dbReference type="EMBL" id="JAMKFB020000005">
    <property type="protein sequence ID" value="KAL0192999.1"/>
    <property type="molecule type" value="Genomic_DNA"/>
</dbReference>
<keyword evidence="3" id="KW-1185">Reference proteome</keyword>
<evidence type="ECO:0000313" key="2">
    <source>
        <dbReference type="EMBL" id="KAL0192999.1"/>
    </source>
</evidence>
<gene>
    <name evidence="2" type="ORF">M9458_011295</name>
</gene>